<dbReference type="InterPro" id="IPR016071">
    <property type="entry name" value="Staphylococal_nuclease_OB-fold"/>
</dbReference>
<reference evidence="2" key="1">
    <citation type="journal article" date="2020" name="Nature">
        <title>Giant virus diversity and host interactions through global metagenomics.</title>
        <authorList>
            <person name="Schulz F."/>
            <person name="Roux S."/>
            <person name="Paez-Espino D."/>
            <person name="Jungbluth S."/>
            <person name="Walsh D.A."/>
            <person name="Denef V.J."/>
            <person name="McMahon K.D."/>
            <person name="Konstantinidis K.T."/>
            <person name="Eloe-Fadrosh E.A."/>
            <person name="Kyrpides N.C."/>
            <person name="Woyke T."/>
        </authorList>
    </citation>
    <scope>NUCLEOTIDE SEQUENCE</scope>
    <source>
        <strain evidence="2">GVMAG-M-3300025695-21</strain>
    </source>
</reference>
<dbReference type="Pfam" id="PF00565">
    <property type="entry name" value="SNase"/>
    <property type="match status" value="1"/>
</dbReference>
<evidence type="ECO:0000313" key="2">
    <source>
        <dbReference type="EMBL" id="QHT98900.1"/>
    </source>
</evidence>
<proteinExistence type="predicted"/>
<feature type="domain" description="TNase-like" evidence="1">
    <location>
        <begin position="23"/>
        <end position="135"/>
    </location>
</feature>
<dbReference type="SMART" id="SM00318">
    <property type="entry name" value="SNc"/>
    <property type="match status" value="1"/>
</dbReference>
<name>A0A6C0J296_9ZZZZ</name>
<dbReference type="InterPro" id="IPR035437">
    <property type="entry name" value="SNase_OB-fold_sf"/>
</dbReference>
<dbReference type="EMBL" id="MN740298">
    <property type="protein sequence ID" value="QHT98900.1"/>
    <property type="molecule type" value="Genomic_DNA"/>
</dbReference>
<evidence type="ECO:0000259" key="1">
    <source>
        <dbReference type="PROSITE" id="PS50830"/>
    </source>
</evidence>
<protein>
    <recommendedName>
        <fullName evidence="1">TNase-like domain-containing protein</fullName>
    </recommendedName>
</protein>
<sequence>MTEIEELLSLDCKNINKFTLEGLIKTAKVVKVYDGDTITVIFKHKDEYNKWNCRIYGIDTPEIRTKNPEEKKAAILARDFLKDLILEKIVQIECLGFDKYGRLLTNVFYDDKNVMKTMIENKFGKLYFGGTKESF</sequence>
<dbReference type="AlphaFoldDB" id="A0A6C0J296"/>
<dbReference type="PROSITE" id="PS50830">
    <property type="entry name" value="TNASE_3"/>
    <property type="match status" value="1"/>
</dbReference>
<dbReference type="Gene3D" id="2.40.50.90">
    <property type="match status" value="1"/>
</dbReference>
<dbReference type="SUPFAM" id="SSF50199">
    <property type="entry name" value="Staphylococcal nuclease"/>
    <property type="match status" value="1"/>
</dbReference>
<accession>A0A6C0J296</accession>
<organism evidence="2">
    <name type="scientific">viral metagenome</name>
    <dbReference type="NCBI Taxonomy" id="1070528"/>
    <lineage>
        <taxon>unclassified sequences</taxon>
        <taxon>metagenomes</taxon>
        <taxon>organismal metagenomes</taxon>
    </lineage>
</organism>